<protein>
    <submittedName>
        <fullName evidence="7">Aryl hydrocarbon receptor interacting protein like 2</fullName>
    </submittedName>
</protein>
<dbReference type="PANTHER" id="PTHR11242">
    <property type="entry name" value="ARYL HYDROCARBON RECEPTOR INTERACTING PROTEIN RELATED"/>
    <property type="match status" value="1"/>
</dbReference>
<evidence type="ECO:0000256" key="3">
    <source>
        <dbReference type="ARBA" id="ARBA00022737"/>
    </source>
</evidence>
<feature type="region of interest" description="Disordered" evidence="5">
    <location>
        <begin position="246"/>
        <end position="272"/>
    </location>
</feature>
<reference evidence="7" key="1">
    <citation type="submission" date="2025-08" db="UniProtKB">
        <authorList>
            <consortium name="Ensembl"/>
        </authorList>
    </citation>
    <scope>IDENTIFICATION</scope>
</reference>
<keyword evidence="3" id="KW-0677">Repeat</keyword>
<evidence type="ECO:0000256" key="4">
    <source>
        <dbReference type="ARBA" id="ARBA00022803"/>
    </source>
</evidence>
<dbReference type="Gene3D" id="1.25.40.10">
    <property type="entry name" value="Tetratricopeptide repeat domain"/>
    <property type="match status" value="2"/>
</dbReference>
<evidence type="ECO:0000256" key="2">
    <source>
        <dbReference type="ARBA" id="ARBA00022490"/>
    </source>
</evidence>
<keyword evidence="2" id="KW-0963">Cytoplasm</keyword>
<name>A0A8D0ADB4_SANLU</name>
<accession>A0A8D0ADB4</accession>
<organism evidence="7 8">
    <name type="scientific">Sander lucioperca</name>
    <name type="common">Pike-perch</name>
    <name type="synonym">Perca lucioperca</name>
    <dbReference type="NCBI Taxonomy" id="283035"/>
    <lineage>
        <taxon>Eukaryota</taxon>
        <taxon>Metazoa</taxon>
        <taxon>Chordata</taxon>
        <taxon>Craniata</taxon>
        <taxon>Vertebrata</taxon>
        <taxon>Euteleostomi</taxon>
        <taxon>Actinopterygii</taxon>
        <taxon>Neopterygii</taxon>
        <taxon>Teleostei</taxon>
        <taxon>Neoteleostei</taxon>
        <taxon>Acanthomorphata</taxon>
        <taxon>Eupercaria</taxon>
        <taxon>Perciformes</taxon>
        <taxon>Percoidei</taxon>
        <taxon>Percidae</taxon>
        <taxon>Luciopercinae</taxon>
        <taxon>Sander</taxon>
    </lineage>
</organism>
<feature type="compositionally biased region" description="Acidic residues" evidence="5">
    <location>
        <begin position="253"/>
        <end position="272"/>
    </location>
</feature>
<feature type="domain" description="AIP/AIPL N-terminal FKBP-type PPIase" evidence="6">
    <location>
        <begin position="10"/>
        <end position="66"/>
    </location>
</feature>
<sequence length="321" mass="38198">YGEGIVSISHLVFHFQTLLDNFERTVIDDSRLAGRPAEIFVGKMFKMEVWETLLASMRIGEVAEFWCDAVVGDPMSYQRESWMMEKDEKLQEVPILHMQGNTLVRQRQFRKAASKYKEAILLLKTVQSREMPGDIDYINLGRMIIPLELNYCQCMLELEEYYEVIEHTTELLEKHKDCVKGYYKRAKAHAAVWNEKEARRDFNMVAHLDITLASLVSRELKTLSECMKEKYWEEKEKYWNMLEKKENKNEDKEREDDDEEEDDEVDQQNEDWESLEKVRLPLTLNLSQCMLELKQYQQVVELNNKLLKKQKGNHFSMKMRV</sequence>
<reference evidence="7" key="2">
    <citation type="submission" date="2025-09" db="UniProtKB">
        <authorList>
            <consortium name="Ensembl"/>
        </authorList>
    </citation>
    <scope>IDENTIFICATION</scope>
</reference>
<dbReference type="GeneTree" id="ENSGT00390000001289"/>
<dbReference type="InterPro" id="IPR011990">
    <property type="entry name" value="TPR-like_helical_dom_sf"/>
</dbReference>
<evidence type="ECO:0000259" key="6">
    <source>
        <dbReference type="Pfam" id="PF23322"/>
    </source>
</evidence>
<dbReference type="AlphaFoldDB" id="A0A8D0ADB4"/>
<dbReference type="SUPFAM" id="SSF48452">
    <property type="entry name" value="TPR-like"/>
    <property type="match status" value="1"/>
</dbReference>
<dbReference type="PANTHER" id="PTHR11242:SF1">
    <property type="entry name" value="PPIASE FKBP-TYPE DOMAIN-CONTAINING PROTEIN"/>
    <property type="match status" value="1"/>
</dbReference>
<dbReference type="FunFam" id="1.25.40.10:FF:000052">
    <property type="entry name" value="Aryl-hydrocarbon-interacting protein-like 1"/>
    <property type="match status" value="1"/>
</dbReference>
<evidence type="ECO:0000256" key="5">
    <source>
        <dbReference type="SAM" id="MobiDB-lite"/>
    </source>
</evidence>
<dbReference type="InterPro" id="IPR039663">
    <property type="entry name" value="AIP/AIPL1/TTC9"/>
</dbReference>
<dbReference type="Pfam" id="PF23322">
    <property type="entry name" value="PPIase_AIP"/>
    <property type="match status" value="1"/>
</dbReference>
<dbReference type="GO" id="GO:0005737">
    <property type="term" value="C:cytoplasm"/>
    <property type="evidence" value="ECO:0007669"/>
    <property type="project" value="UniProtKB-SubCell"/>
</dbReference>
<evidence type="ECO:0000256" key="1">
    <source>
        <dbReference type="ARBA" id="ARBA00004496"/>
    </source>
</evidence>
<dbReference type="Ensembl" id="ENSSLUT00000054988.1">
    <property type="protein sequence ID" value="ENSSLUP00000053419.1"/>
    <property type="gene ID" value="ENSSLUG00000023141.1"/>
</dbReference>
<gene>
    <name evidence="7" type="primary">LOC116052314</name>
</gene>
<dbReference type="Proteomes" id="UP000694568">
    <property type="component" value="Unplaced"/>
</dbReference>
<keyword evidence="8" id="KW-1185">Reference proteome</keyword>
<dbReference type="InterPro" id="IPR056277">
    <property type="entry name" value="PPIase_AIP"/>
</dbReference>
<evidence type="ECO:0000313" key="7">
    <source>
        <dbReference type="Ensembl" id="ENSSLUP00000053419.1"/>
    </source>
</evidence>
<comment type="subcellular location">
    <subcellularLocation>
        <location evidence="1">Cytoplasm</location>
    </subcellularLocation>
</comment>
<proteinExistence type="predicted"/>
<dbReference type="SUPFAM" id="SSF54534">
    <property type="entry name" value="FKBP-like"/>
    <property type="match status" value="1"/>
</dbReference>
<keyword evidence="4" id="KW-0802">TPR repeat</keyword>
<evidence type="ECO:0000313" key="8">
    <source>
        <dbReference type="Proteomes" id="UP000694568"/>
    </source>
</evidence>